<organism evidence="1 2">
    <name type="scientific">Paraphaeosphaeria sporulosa</name>
    <dbReference type="NCBI Taxonomy" id="1460663"/>
    <lineage>
        <taxon>Eukaryota</taxon>
        <taxon>Fungi</taxon>
        <taxon>Dikarya</taxon>
        <taxon>Ascomycota</taxon>
        <taxon>Pezizomycotina</taxon>
        <taxon>Dothideomycetes</taxon>
        <taxon>Pleosporomycetidae</taxon>
        <taxon>Pleosporales</taxon>
        <taxon>Massarineae</taxon>
        <taxon>Didymosphaeriaceae</taxon>
        <taxon>Paraphaeosphaeria</taxon>
    </lineage>
</organism>
<sequence>MLVCGQMWCCATLECQCCIGEAGCPDACVISSPPAGSAVVDTALERKQGQPIAAGSDDRGRLEHLGQLKLVDNTTSDSIIRHSKKSHIVF</sequence>
<reference evidence="1 2" key="1">
    <citation type="submission" date="2016-05" db="EMBL/GenBank/DDBJ databases">
        <title>Comparative analysis of secretome profiles of manganese(II)-oxidizing ascomycete fungi.</title>
        <authorList>
            <consortium name="DOE Joint Genome Institute"/>
            <person name="Zeiner C.A."/>
            <person name="Purvine S.O."/>
            <person name="Zink E.M."/>
            <person name="Wu S."/>
            <person name="Pasa-Tolic L."/>
            <person name="Chaput D.L."/>
            <person name="Haridas S."/>
            <person name="Grigoriev I.V."/>
            <person name="Santelli C.M."/>
            <person name="Hansel C.M."/>
        </authorList>
    </citation>
    <scope>NUCLEOTIDE SEQUENCE [LARGE SCALE GENOMIC DNA]</scope>
    <source>
        <strain evidence="1 2">AP3s5-JAC2a</strain>
    </source>
</reference>
<gene>
    <name evidence="1" type="ORF">CC84DRAFT_413757</name>
</gene>
<protein>
    <submittedName>
        <fullName evidence="1">Uncharacterized protein</fullName>
    </submittedName>
</protein>
<dbReference type="InParanoid" id="A0A177BWV4"/>
<name>A0A177BWV4_9PLEO</name>
<dbReference type="EMBL" id="KV441563">
    <property type="protein sequence ID" value="OAF98987.1"/>
    <property type="molecule type" value="Genomic_DNA"/>
</dbReference>
<dbReference type="Proteomes" id="UP000077069">
    <property type="component" value="Unassembled WGS sequence"/>
</dbReference>
<accession>A0A177BWV4</accession>
<evidence type="ECO:0000313" key="1">
    <source>
        <dbReference type="EMBL" id="OAF98987.1"/>
    </source>
</evidence>
<proteinExistence type="predicted"/>
<dbReference type="GeneID" id="28769595"/>
<dbReference type="AlphaFoldDB" id="A0A177BWV4"/>
<keyword evidence="2" id="KW-1185">Reference proteome</keyword>
<dbReference type="RefSeq" id="XP_018029353.1">
    <property type="nucleotide sequence ID" value="XM_018186109.1"/>
</dbReference>
<evidence type="ECO:0000313" key="2">
    <source>
        <dbReference type="Proteomes" id="UP000077069"/>
    </source>
</evidence>